<comment type="similarity">
    <text evidence="1 4">Belongs to the GcvH family.</text>
</comment>
<evidence type="ECO:0000256" key="3">
    <source>
        <dbReference type="ARBA" id="ARBA00022946"/>
    </source>
</evidence>
<sequence length="165" mass="17952">MTSIARSVSFRAFSAIRSSYRVTVQMPRLDRRTFSGSTRVSVIKFTKDHEWIQHDPSVSDIATVGITAYAAHALGDAVFVELPNLDTEVAAGDPFGAVESVKSASDIMSPVSGIVVETNQKLADKPSLINKSPEKDGWILKIKVSDASELDGLMEASEYEAYVKK</sequence>
<dbReference type="InterPro" id="IPR033753">
    <property type="entry name" value="GCV_H/Fam206"/>
</dbReference>
<dbReference type="HAMAP" id="MF_00272">
    <property type="entry name" value="GcvH"/>
    <property type="match status" value="1"/>
</dbReference>
<evidence type="ECO:0000313" key="6">
    <source>
        <dbReference type="EMBL" id="KAL0635380.1"/>
    </source>
</evidence>
<dbReference type="PROSITE" id="PS50968">
    <property type="entry name" value="BIOTINYL_LIPOYL"/>
    <property type="match status" value="1"/>
</dbReference>
<dbReference type="PANTHER" id="PTHR11715:SF3">
    <property type="entry name" value="GLYCINE CLEAVAGE SYSTEM H PROTEIN-RELATED"/>
    <property type="match status" value="1"/>
</dbReference>
<comment type="subunit">
    <text evidence="4">The glycine cleavage system is composed of four proteins: P, T, L and H.</text>
</comment>
<dbReference type="Pfam" id="PF01597">
    <property type="entry name" value="GCV_H"/>
    <property type="match status" value="1"/>
</dbReference>
<dbReference type="SUPFAM" id="SSF51230">
    <property type="entry name" value="Single hybrid motif"/>
    <property type="match status" value="1"/>
</dbReference>
<feature type="domain" description="Lipoyl-binding" evidence="5">
    <location>
        <begin position="61"/>
        <end position="143"/>
    </location>
</feature>
<dbReference type="InterPro" id="IPR000089">
    <property type="entry name" value="Biotin_lipoyl"/>
</dbReference>
<dbReference type="PANTHER" id="PTHR11715">
    <property type="entry name" value="GLYCINE CLEAVAGE SYSTEM H PROTEIN"/>
    <property type="match status" value="1"/>
</dbReference>
<reference evidence="6 7" key="1">
    <citation type="submission" date="2024-02" db="EMBL/GenBank/DDBJ databases">
        <title>Discinaceae phylogenomics.</title>
        <authorList>
            <person name="Dirks A.C."/>
            <person name="James T.Y."/>
        </authorList>
    </citation>
    <scope>NUCLEOTIDE SEQUENCE [LARGE SCALE GENOMIC DNA]</scope>
    <source>
        <strain evidence="6 7">ACD0624</strain>
    </source>
</reference>
<dbReference type="Proteomes" id="UP001447188">
    <property type="component" value="Unassembled WGS sequence"/>
</dbReference>
<name>A0ABR3GHU7_9PEZI</name>
<comment type="function">
    <text evidence="4">The H protein shuttles the methylamine group of glycine from the P protein to the T protein.</text>
</comment>
<comment type="caution">
    <text evidence="6">The sequence shown here is derived from an EMBL/GenBank/DDBJ whole genome shotgun (WGS) entry which is preliminary data.</text>
</comment>
<dbReference type="EMBL" id="JBBBZM010000071">
    <property type="protein sequence ID" value="KAL0635380.1"/>
    <property type="molecule type" value="Genomic_DNA"/>
</dbReference>
<protein>
    <recommendedName>
        <fullName evidence="4">Glycine cleavage system H protein</fullName>
    </recommendedName>
</protein>
<dbReference type="InterPro" id="IPR003016">
    <property type="entry name" value="2-oxoA_DH_lipoyl-BS"/>
</dbReference>
<dbReference type="NCBIfam" id="TIGR00527">
    <property type="entry name" value="gcvH"/>
    <property type="match status" value="1"/>
</dbReference>
<keyword evidence="3 4" id="KW-0809">Transit peptide</keyword>
<evidence type="ECO:0000256" key="2">
    <source>
        <dbReference type="ARBA" id="ARBA00022823"/>
    </source>
</evidence>
<dbReference type="InterPro" id="IPR011053">
    <property type="entry name" value="Single_hybrid_motif"/>
</dbReference>
<organism evidence="6 7">
    <name type="scientific">Discina gigas</name>
    <dbReference type="NCBI Taxonomy" id="1032678"/>
    <lineage>
        <taxon>Eukaryota</taxon>
        <taxon>Fungi</taxon>
        <taxon>Dikarya</taxon>
        <taxon>Ascomycota</taxon>
        <taxon>Pezizomycotina</taxon>
        <taxon>Pezizomycetes</taxon>
        <taxon>Pezizales</taxon>
        <taxon>Discinaceae</taxon>
        <taxon>Discina</taxon>
    </lineage>
</organism>
<dbReference type="NCBIfam" id="NF002270">
    <property type="entry name" value="PRK01202.1"/>
    <property type="match status" value="1"/>
</dbReference>
<evidence type="ECO:0000256" key="4">
    <source>
        <dbReference type="RuleBase" id="RU364055"/>
    </source>
</evidence>
<comment type="cofactor">
    <cofactor evidence="4">
        <name>(R)-lipoate</name>
        <dbReference type="ChEBI" id="CHEBI:83088"/>
    </cofactor>
    <text evidence="4">Binds 1 lipoyl cofactor covalently.</text>
</comment>
<keyword evidence="7" id="KW-1185">Reference proteome</keyword>
<keyword evidence="4" id="KW-0496">Mitochondrion</keyword>
<evidence type="ECO:0000256" key="1">
    <source>
        <dbReference type="ARBA" id="ARBA00009249"/>
    </source>
</evidence>
<dbReference type="Gene3D" id="2.40.50.100">
    <property type="match status" value="1"/>
</dbReference>
<keyword evidence="2 4" id="KW-0450">Lipoyl</keyword>
<evidence type="ECO:0000259" key="5">
    <source>
        <dbReference type="PROSITE" id="PS50968"/>
    </source>
</evidence>
<gene>
    <name evidence="6" type="primary">GCV3</name>
    <name evidence="6" type="ORF">Q9L58_005678</name>
</gene>
<proteinExistence type="inferred from homology"/>
<dbReference type="InterPro" id="IPR002930">
    <property type="entry name" value="GCV_H"/>
</dbReference>
<dbReference type="InterPro" id="IPR017453">
    <property type="entry name" value="GCV_H_sub"/>
</dbReference>
<accession>A0ABR3GHU7</accession>
<comment type="subcellular location">
    <subcellularLocation>
        <location evidence="4">Mitochondrion</location>
    </subcellularLocation>
</comment>
<dbReference type="PROSITE" id="PS00189">
    <property type="entry name" value="LIPOYL"/>
    <property type="match status" value="1"/>
</dbReference>
<evidence type="ECO:0000313" key="7">
    <source>
        <dbReference type="Proteomes" id="UP001447188"/>
    </source>
</evidence>
<dbReference type="CDD" id="cd06848">
    <property type="entry name" value="GCS_H"/>
    <property type="match status" value="1"/>
</dbReference>